<sequence length="138" mass="15791">MGRLIKRRNGGAKLIPVQETAVHFYQSCTNWTLRNAVGLEPLRDVLSNLSVRYWPLLDVYGEEYNAPRILLRLLLRLRLDVFVSLRVQRSLRTRSHYVLNPSAIFAVPLCPLVGRLPGLAGAERHAPHTHPLNRSRHL</sequence>
<reference evidence="1" key="2">
    <citation type="submission" date="2021-09" db="EMBL/GenBank/DDBJ databases">
        <authorList>
            <person name="Jia N."/>
            <person name="Wang J."/>
            <person name="Shi W."/>
            <person name="Du L."/>
            <person name="Sun Y."/>
            <person name="Zhan W."/>
            <person name="Jiang J."/>
            <person name="Wang Q."/>
            <person name="Zhang B."/>
            <person name="Ji P."/>
            <person name="Sakyi L.B."/>
            <person name="Cui X."/>
            <person name="Yuan T."/>
            <person name="Jiang B."/>
            <person name="Yang W."/>
            <person name="Lam T.T.-Y."/>
            <person name="Chang Q."/>
            <person name="Ding S."/>
            <person name="Wang X."/>
            <person name="Zhu J."/>
            <person name="Ruan X."/>
            <person name="Zhao L."/>
            <person name="Wei J."/>
            <person name="Que T."/>
            <person name="Du C."/>
            <person name="Cheng J."/>
            <person name="Dai P."/>
            <person name="Han X."/>
            <person name="Huang E."/>
            <person name="Gao Y."/>
            <person name="Liu J."/>
            <person name="Shao H."/>
            <person name="Ye R."/>
            <person name="Li L."/>
            <person name="Wei W."/>
            <person name="Wang X."/>
            <person name="Wang C."/>
            <person name="Huo Q."/>
            <person name="Li W."/>
            <person name="Guo W."/>
            <person name="Chen H."/>
            <person name="Chen S."/>
            <person name="Zhou L."/>
            <person name="Zhou L."/>
            <person name="Ni X."/>
            <person name="Tian J."/>
            <person name="Zhou Y."/>
            <person name="Sheng Y."/>
            <person name="Liu T."/>
            <person name="Pan Y."/>
            <person name="Xia L."/>
            <person name="Li J."/>
            <person name="Zhao F."/>
            <person name="Cao W."/>
        </authorList>
    </citation>
    <scope>NUCLEOTIDE SEQUENCE</scope>
    <source>
        <strain evidence="1">Rmic-2018</strain>
        <tissue evidence="1">Larvae</tissue>
    </source>
</reference>
<dbReference type="Proteomes" id="UP000821866">
    <property type="component" value="Chromosome 1"/>
</dbReference>
<keyword evidence="2" id="KW-1185">Reference proteome</keyword>
<proteinExistence type="predicted"/>
<dbReference type="AlphaFoldDB" id="A0A9J6F5A4"/>
<protein>
    <submittedName>
        <fullName evidence="1">Uncharacterized protein</fullName>
    </submittedName>
</protein>
<accession>A0A9J6F5A4</accession>
<evidence type="ECO:0000313" key="2">
    <source>
        <dbReference type="Proteomes" id="UP000821866"/>
    </source>
</evidence>
<dbReference type="EMBL" id="JABSTU010000001">
    <property type="protein sequence ID" value="KAH8041859.1"/>
    <property type="molecule type" value="Genomic_DNA"/>
</dbReference>
<dbReference type="SUPFAM" id="SSF55486">
    <property type="entry name" value="Metalloproteases ('zincins'), catalytic domain"/>
    <property type="match status" value="1"/>
</dbReference>
<dbReference type="InterPro" id="IPR042089">
    <property type="entry name" value="Peptidase_M13_dom_2"/>
</dbReference>
<organism evidence="1 2">
    <name type="scientific">Rhipicephalus microplus</name>
    <name type="common">Cattle tick</name>
    <name type="synonym">Boophilus microplus</name>
    <dbReference type="NCBI Taxonomy" id="6941"/>
    <lineage>
        <taxon>Eukaryota</taxon>
        <taxon>Metazoa</taxon>
        <taxon>Ecdysozoa</taxon>
        <taxon>Arthropoda</taxon>
        <taxon>Chelicerata</taxon>
        <taxon>Arachnida</taxon>
        <taxon>Acari</taxon>
        <taxon>Parasitiformes</taxon>
        <taxon>Ixodida</taxon>
        <taxon>Ixodoidea</taxon>
        <taxon>Ixodidae</taxon>
        <taxon>Rhipicephalinae</taxon>
        <taxon>Rhipicephalus</taxon>
        <taxon>Boophilus</taxon>
    </lineage>
</organism>
<comment type="caution">
    <text evidence="1">The sequence shown here is derived from an EMBL/GenBank/DDBJ whole genome shotgun (WGS) entry which is preliminary data.</text>
</comment>
<evidence type="ECO:0000313" key="1">
    <source>
        <dbReference type="EMBL" id="KAH8041859.1"/>
    </source>
</evidence>
<reference evidence="1" key="1">
    <citation type="journal article" date="2020" name="Cell">
        <title>Large-Scale Comparative Analyses of Tick Genomes Elucidate Their Genetic Diversity and Vector Capacities.</title>
        <authorList>
            <consortium name="Tick Genome and Microbiome Consortium (TIGMIC)"/>
            <person name="Jia N."/>
            <person name="Wang J."/>
            <person name="Shi W."/>
            <person name="Du L."/>
            <person name="Sun Y."/>
            <person name="Zhan W."/>
            <person name="Jiang J.F."/>
            <person name="Wang Q."/>
            <person name="Zhang B."/>
            <person name="Ji P."/>
            <person name="Bell-Sakyi L."/>
            <person name="Cui X.M."/>
            <person name="Yuan T.T."/>
            <person name="Jiang B.G."/>
            <person name="Yang W.F."/>
            <person name="Lam T.T."/>
            <person name="Chang Q.C."/>
            <person name="Ding S.J."/>
            <person name="Wang X.J."/>
            <person name="Zhu J.G."/>
            <person name="Ruan X.D."/>
            <person name="Zhao L."/>
            <person name="Wei J.T."/>
            <person name="Ye R.Z."/>
            <person name="Que T.C."/>
            <person name="Du C.H."/>
            <person name="Zhou Y.H."/>
            <person name="Cheng J.X."/>
            <person name="Dai P.F."/>
            <person name="Guo W.B."/>
            <person name="Han X.H."/>
            <person name="Huang E.J."/>
            <person name="Li L.F."/>
            <person name="Wei W."/>
            <person name="Gao Y.C."/>
            <person name="Liu J.Z."/>
            <person name="Shao H.Z."/>
            <person name="Wang X."/>
            <person name="Wang C.C."/>
            <person name="Yang T.C."/>
            <person name="Huo Q.B."/>
            <person name="Li W."/>
            <person name="Chen H.Y."/>
            <person name="Chen S.E."/>
            <person name="Zhou L.G."/>
            <person name="Ni X.B."/>
            <person name="Tian J.H."/>
            <person name="Sheng Y."/>
            <person name="Liu T."/>
            <person name="Pan Y.S."/>
            <person name="Xia L.Y."/>
            <person name="Li J."/>
            <person name="Zhao F."/>
            <person name="Cao W.C."/>
        </authorList>
    </citation>
    <scope>NUCLEOTIDE SEQUENCE</scope>
    <source>
        <strain evidence="1">Rmic-2018</strain>
    </source>
</reference>
<name>A0A9J6F5A4_RHIMP</name>
<gene>
    <name evidence="1" type="ORF">HPB51_018653</name>
</gene>
<dbReference type="Gene3D" id="1.10.1380.10">
    <property type="entry name" value="Neutral endopeptidase , domain2"/>
    <property type="match status" value="1"/>
</dbReference>